<reference evidence="7 8" key="1">
    <citation type="submission" date="2024-09" db="EMBL/GenBank/DDBJ databases">
        <title>A chromosome-level genome assembly of Gray's grenadier anchovy, Coilia grayii.</title>
        <authorList>
            <person name="Fu Z."/>
        </authorList>
    </citation>
    <scope>NUCLEOTIDE SEQUENCE [LARGE SCALE GENOMIC DNA]</scope>
    <source>
        <strain evidence="7">G4</strain>
        <tissue evidence="7">Muscle</tissue>
    </source>
</reference>
<keyword evidence="3" id="KW-0393">Immunoglobulin domain</keyword>
<dbReference type="AlphaFoldDB" id="A0ABD1J0U9"/>
<feature type="domain" description="Ig-like" evidence="6">
    <location>
        <begin position="502"/>
        <end position="613"/>
    </location>
</feature>
<sequence length="1177" mass="132541">MAPGPTDRKLKLVTISREVEIYPGDDVTIPCHLSPPTSAVAMEIRWFKGTECVYLYRRGHVTEGRGYEGRFHVDGQELQRGDVSLRLWDSDEAYEDKYTCQLIRGQQREEKRLLLKYNGESGVLCVDPGHITDRQRKRMEESVKALISNISPCIAQVNTVNPSTALPVISNISPRSSQVNTVSPSTAPPVMGGVTPDPAQKMEELVEVTETEVDMEMEMDRLTKKVNKKKRKMETTELAPMARDHKLKLVTISREVEIYPGDDVTIPCHLSPPTSAVAMEIRWFKGTECVYLYRRGHVTEGRGYEGRFHVDGQELQRGDVSLRLWDSDEAYEDKYTCQLIRGQQREEKRLLLKYNGESGVLCGDPGHTTDRQRKRMEESVKALISNISPRSSQVNTVSPSTALPVISNISPCIAQVNTVNPSTAPPVFGNITSSSIEKSVCDPTRATAVMGEVNPDPAQKMENPPKEVSETGVDMEMEMEMDGLTKKVNKKKRKMETTELAPTARDHKLKLVTISREVEIYPGDDVTIPCHLSPPTSAVAMEIRWFKGTECVYLYRRGHVTEGRGYEGRFHVDGQELQRGDVSLRLWDSDEAYEDKYTCQLIRGQQREEKRLLLKYNGESGVLCVDPGHITDRQRKRMEESVKALISNISPCIAQVNTVSPSTAPPVFSNISPRSSQVNTVSPSTAPPVIGNITSSSIEKSVCEPTRATAVMGGVTPDPAQNMEGLVEVTETGVDMEMEMDGLTKKVNKKKRKMETTELAPMARDHKLKLVTISREVEIYPGDDVTIPCHLSPPTSAVAMEIRWFKGTECVYLYRRGHVTEGRGYEGRFHVDGQELQRGDVSLRLWDSDEAYEDKYTCQLIRGQQREEKRLLLKYNGESGVMCADPEKITDRQRKRMDESVEGLVRGMSPSSSQRSTGDSPKSKPVIRNITSSTQRRAVATPKVPPVVRGNITSITIHSSAVATPKAPPVIRDISSSSIQRTTGQPPRAPAVLGGASSGPAQRLETQLCDASEDSREAEERTDMERLKEEFEKEKRDLEARHREQMEELRRRCEREARAEAERNLVKVVLPEVKQNIRVFKAKIEEEFRRQTGKQRREVENGEDKAMSQMMNRFSYQVEALLGRIDSISCFCRAKDIEMGDIRESLKREIEKEGGGFHRELEAMENDRAMNKKSRLF</sequence>
<evidence type="ECO:0000259" key="6">
    <source>
        <dbReference type="PROSITE" id="PS50835"/>
    </source>
</evidence>
<gene>
    <name evidence="7" type="ORF">ACEWY4_022642</name>
</gene>
<dbReference type="PANTHER" id="PTHR24100">
    <property type="entry name" value="BUTYROPHILIN"/>
    <property type="match status" value="1"/>
</dbReference>
<proteinExistence type="predicted"/>
<dbReference type="PANTHER" id="PTHR24100:SF130">
    <property type="entry name" value="BUTYROPHILIN-LIKE PROTEIN 9"/>
    <property type="match status" value="1"/>
</dbReference>
<evidence type="ECO:0000313" key="8">
    <source>
        <dbReference type="Proteomes" id="UP001591681"/>
    </source>
</evidence>
<feature type="region of interest" description="Disordered" evidence="5">
    <location>
        <begin position="175"/>
        <end position="197"/>
    </location>
</feature>
<organism evidence="7 8">
    <name type="scientific">Coilia grayii</name>
    <name type="common">Gray's grenadier anchovy</name>
    <dbReference type="NCBI Taxonomy" id="363190"/>
    <lineage>
        <taxon>Eukaryota</taxon>
        <taxon>Metazoa</taxon>
        <taxon>Chordata</taxon>
        <taxon>Craniata</taxon>
        <taxon>Vertebrata</taxon>
        <taxon>Euteleostomi</taxon>
        <taxon>Actinopterygii</taxon>
        <taxon>Neopterygii</taxon>
        <taxon>Teleostei</taxon>
        <taxon>Clupei</taxon>
        <taxon>Clupeiformes</taxon>
        <taxon>Clupeoidei</taxon>
        <taxon>Engraulidae</taxon>
        <taxon>Coilinae</taxon>
        <taxon>Coilia</taxon>
    </lineage>
</organism>
<feature type="compositionally biased region" description="Polar residues" evidence="5">
    <location>
        <begin position="175"/>
        <end position="185"/>
    </location>
</feature>
<evidence type="ECO:0000313" key="7">
    <source>
        <dbReference type="EMBL" id="KAL2080789.1"/>
    </source>
</evidence>
<keyword evidence="8" id="KW-1185">Reference proteome</keyword>
<dbReference type="Gene3D" id="2.60.40.10">
    <property type="entry name" value="Immunoglobulins"/>
    <property type="match status" value="4"/>
</dbReference>
<dbReference type="SUPFAM" id="SSF48726">
    <property type="entry name" value="Immunoglobulin"/>
    <property type="match status" value="4"/>
</dbReference>
<feature type="coiled-coil region" evidence="4">
    <location>
        <begin position="212"/>
        <end position="239"/>
    </location>
</feature>
<dbReference type="SMART" id="SM00406">
    <property type="entry name" value="IGv"/>
    <property type="match status" value="4"/>
</dbReference>
<feature type="coiled-coil region" evidence="4">
    <location>
        <begin position="1017"/>
        <end position="1063"/>
    </location>
</feature>
<dbReference type="InterPro" id="IPR013106">
    <property type="entry name" value="Ig_V-set"/>
</dbReference>
<accession>A0ABD1J0U9</accession>
<dbReference type="SMART" id="SM00409">
    <property type="entry name" value="IG"/>
    <property type="match status" value="4"/>
</dbReference>
<comment type="caution">
    <text evidence="7">The sequence shown here is derived from an EMBL/GenBank/DDBJ whole genome shotgun (WGS) entry which is preliminary data.</text>
</comment>
<evidence type="ECO:0000256" key="4">
    <source>
        <dbReference type="SAM" id="Coils"/>
    </source>
</evidence>
<feature type="domain" description="Ig-like" evidence="6">
    <location>
        <begin position="761"/>
        <end position="872"/>
    </location>
</feature>
<dbReference type="GO" id="GO:0016020">
    <property type="term" value="C:membrane"/>
    <property type="evidence" value="ECO:0007669"/>
    <property type="project" value="UniProtKB-SubCell"/>
</dbReference>
<evidence type="ECO:0000256" key="3">
    <source>
        <dbReference type="ARBA" id="ARBA00023319"/>
    </source>
</evidence>
<feature type="domain" description="Ig-like" evidence="6">
    <location>
        <begin position="5"/>
        <end position="114"/>
    </location>
</feature>
<dbReference type="InterPro" id="IPR007110">
    <property type="entry name" value="Ig-like_dom"/>
</dbReference>
<feature type="compositionally biased region" description="Basic and acidic residues" evidence="5">
    <location>
        <begin position="890"/>
        <end position="899"/>
    </location>
</feature>
<dbReference type="InterPro" id="IPR036179">
    <property type="entry name" value="Ig-like_dom_sf"/>
</dbReference>
<dbReference type="Proteomes" id="UP001591681">
    <property type="component" value="Unassembled WGS sequence"/>
</dbReference>
<evidence type="ECO:0000256" key="5">
    <source>
        <dbReference type="SAM" id="MobiDB-lite"/>
    </source>
</evidence>
<dbReference type="Pfam" id="PF07686">
    <property type="entry name" value="V-set"/>
    <property type="match status" value="4"/>
</dbReference>
<feature type="region of interest" description="Disordered" evidence="5">
    <location>
        <begin position="978"/>
        <end position="1001"/>
    </location>
</feature>
<keyword evidence="2" id="KW-0472">Membrane</keyword>
<evidence type="ECO:0000256" key="2">
    <source>
        <dbReference type="ARBA" id="ARBA00023136"/>
    </source>
</evidence>
<keyword evidence="4" id="KW-0175">Coiled coil</keyword>
<evidence type="ECO:0000256" key="1">
    <source>
        <dbReference type="ARBA" id="ARBA00004370"/>
    </source>
</evidence>
<protein>
    <recommendedName>
        <fullName evidence="6">Ig-like domain-containing protein</fullName>
    </recommendedName>
</protein>
<feature type="region of interest" description="Disordered" evidence="5">
    <location>
        <begin position="890"/>
        <end position="942"/>
    </location>
</feature>
<name>A0ABD1J0U9_9TELE</name>
<comment type="subcellular location">
    <subcellularLocation>
        <location evidence="1">Membrane</location>
    </subcellularLocation>
</comment>
<dbReference type="EMBL" id="JBHFQA010000020">
    <property type="protein sequence ID" value="KAL2080789.1"/>
    <property type="molecule type" value="Genomic_DNA"/>
</dbReference>
<dbReference type="InterPro" id="IPR013783">
    <property type="entry name" value="Ig-like_fold"/>
</dbReference>
<dbReference type="InterPro" id="IPR003599">
    <property type="entry name" value="Ig_sub"/>
</dbReference>
<feature type="compositionally biased region" description="Polar residues" evidence="5">
    <location>
        <begin position="909"/>
        <end position="920"/>
    </location>
</feature>
<feature type="domain" description="Ig-like" evidence="6">
    <location>
        <begin position="240"/>
        <end position="351"/>
    </location>
</feature>
<dbReference type="PROSITE" id="PS50835">
    <property type="entry name" value="IG_LIKE"/>
    <property type="match status" value="4"/>
</dbReference>
<dbReference type="InterPro" id="IPR050504">
    <property type="entry name" value="IgSF_BTN/MOG"/>
</dbReference>